<accession>A0ABP0R7T0</accession>
<name>A0ABP0R7T0_9DINO</name>
<dbReference type="Proteomes" id="UP001642484">
    <property type="component" value="Unassembled WGS sequence"/>
</dbReference>
<keyword evidence="2" id="KW-1185">Reference proteome</keyword>
<proteinExistence type="predicted"/>
<reference evidence="1 2" key="1">
    <citation type="submission" date="2024-02" db="EMBL/GenBank/DDBJ databases">
        <authorList>
            <person name="Chen Y."/>
            <person name="Shah S."/>
            <person name="Dougan E. K."/>
            <person name="Thang M."/>
            <person name="Chan C."/>
        </authorList>
    </citation>
    <scope>NUCLEOTIDE SEQUENCE [LARGE SCALE GENOMIC DNA]</scope>
</reference>
<protein>
    <submittedName>
        <fullName evidence="1">Uncharacterized protein</fullName>
    </submittedName>
</protein>
<evidence type="ECO:0000313" key="2">
    <source>
        <dbReference type="Proteomes" id="UP001642484"/>
    </source>
</evidence>
<gene>
    <name evidence="1" type="ORF">CCMP2556_LOCUS45938</name>
</gene>
<sequence length="105" mass="11445">MEVTLLAEENLPEGCLLSIRSGSTRRQAAVDSKFKLFFPKGGKPGEDVKVDALLPVGTHVLQLKEGQQQYDMDMGGMKAAGMRVVNAKLTDSQAVEAEFCWTSEL</sequence>
<organism evidence="1 2">
    <name type="scientific">Durusdinium trenchii</name>
    <dbReference type="NCBI Taxonomy" id="1381693"/>
    <lineage>
        <taxon>Eukaryota</taxon>
        <taxon>Sar</taxon>
        <taxon>Alveolata</taxon>
        <taxon>Dinophyceae</taxon>
        <taxon>Suessiales</taxon>
        <taxon>Symbiodiniaceae</taxon>
        <taxon>Durusdinium</taxon>
    </lineage>
</organism>
<comment type="caution">
    <text evidence="1">The sequence shown here is derived from an EMBL/GenBank/DDBJ whole genome shotgun (WGS) entry which is preliminary data.</text>
</comment>
<dbReference type="EMBL" id="CAXAMN010025639">
    <property type="protein sequence ID" value="CAK9096644.1"/>
    <property type="molecule type" value="Genomic_DNA"/>
</dbReference>
<evidence type="ECO:0000313" key="1">
    <source>
        <dbReference type="EMBL" id="CAK9096644.1"/>
    </source>
</evidence>